<dbReference type="OrthoDB" id="3830579at2759"/>
<gene>
    <name evidence="1" type="ORF">PHISCL_07074</name>
</gene>
<accession>A0A3A2ZBV8</accession>
<reference evidence="2" key="1">
    <citation type="submission" date="2017-02" db="EMBL/GenBank/DDBJ databases">
        <authorList>
            <person name="Tafer H."/>
            <person name="Lopandic K."/>
        </authorList>
    </citation>
    <scope>NUCLEOTIDE SEQUENCE [LARGE SCALE GENOMIC DNA]</scope>
    <source>
        <strain evidence="2">CBS 366.77</strain>
    </source>
</reference>
<dbReference type="STRING" id="2070753.A0A3A2ZBV8"/>
<dbReference type="AlphaFoldDB" id="A0A3A2ZBV8"/>
<evidence type="ECO:0000313" key="1">
    <source>
        <dbReference type="EMBL" id="RJE20588.1"/>
    </source>
</evidence>
<proteinExistence type="predicted"/>
<dbReference type="EMBL" id="MVGC01000293">
    <property type="protein sequence ID" value="RJE20588.1"/>
    <property type="molecule type" value="Genomic_DNA"/>
</dbReference>
<sequence length="231" mass="25860">MPANVTEFIFFKIRPDIKPEDPKSSEAGESLLTLFNDTKQQHGYLDSAWGRTFEDDDFVVWAVDWTDTRGASRAKLLTPFLQPETEVLTMYTTLTPSMSIKELCKNPVTQLCPLTFPTSLTPDEHSRLNTSLANIRTQELTSPVDDARPLNWFMGHVDRPGIRTHPTSPSGEAFVVLMVIGWESVEAHVKVRDTEQFRGNLEGITDNLLPTGSGLLPGESLGMTHVKFQEL</sequence>
<organism evidence="1 2">
    <name type="scientific">Aspergillus sclerotialis</name>
    <dbReference type="NCBI Taxonomy" id="2070753"/>
    <lineage>
        <taxon>Eukaryota</taxon>
        <taxon>Fungi</taxon>
        <taxon>Dikarya</taxon>
        <taxon>Ascomycota</taxon>
        <taxon>Pezizomycotina</taxon>
        <taxon>Eurotiomycetes</taxon>
        <taxon>Eurotiomycetidae</taxon>
        <taxon>Eurotiales</taxon>
        <taxon>Aspergillaceae</taxon>
        <taxon>Aspergillus</taxon>
        <taxon>Aspergillus subgen. Polypaecilum</taxon>
    </lineage>
</organism>
<keyword evidence="2" id="KW-1185">Reference proteome</keyword>
<evidence type="ECO:0008006" key="3">
    <source>
        <dbReference type="Google" id="ProtNLM"/>
    </source>
</evidence>
<protein>
    <recommendedName>
        <fullName evidence="3">ABM domain-containing protein</fullName>
    </recommendedName>
</protein>
<dbReference type="Proteomes" id="UP000266188">
    <property type="component" value="Unassembled WGS sequence"/>
</dbReference>
<evidence type="ECO:0000313" key="2">
    <source>
        <dbReference type="Proteomes" id="UP000266188"/>
    </source>
</evidence>
<name>A0A3A2ZBV8_9EURO</name>
<comment type="caution">
    <text evidence="1">The sequence shown here is derived from an EMBL/GenBank/DDBJ whole genome shotgun (WGS) entry which is preliminary data.</text>
</comment>